<sequence>MWKPRINLQPNVTVPGNINSKTVIDDIEMNSVKRNDEEAILCSRLNCVGAKMIDRTKVLDPNYVKYARQSH</sequence>
<keyword evidence="2" id="KW-1185">Reference proteome</keyword>
<evidence type="ECO:0000313" key="1">
    <source>
        <dbReference type="EMBL" id="CRK87972.1"/>
    </source>
</evidence>
<dbReference type="AlphaFoldDB" id="A0A1J1HKN4"/>
<dbReference type="EMBL" id="CVRI01000006">
    <property type="protein sequence ID" value="CRK87972.1"/>
    <property type="molecule type" value="Genomic_DNA"/>
</dbReference>
<reference evidence="1 2" key="1">
    <citation type="submission" date="2015-04" db="EMBL/GenBank/DDBJ databases">
        <authorList>
            <person name="Syromyatnikov M.Y."/>
            <person name="Popov V.N."/>
        </authorList>
    </citation>
    <scope>NUCLEOTIDE SEQUENCE [LARGE SCALE GENOMIC DNA]</scope>
</reference>
<accession>A0A1J1HKN4</accession>
<protein>
    <submittedName>
        <fullName evidence="1">CLUMA_CG001758, isoform A</fullName>
    </submittedName>
</protein>
<gene>
    <name evidence="1" type="ORF">CLUMA_CG001758</name>
</gene>
<organism evidence="1 2">
    <name type="scientific">Clunio marinus</name>
    <dbReference type="NCBI Taxonomy" id="568069"/>
    <lineage>
        <taxon>Eukaryota</taxon>
        <taxon>Metazoa</taxon>
        <taxon>Ecdysozoa</taxon>
        <taxon>Arthropoda</taxon>
        <taxon>Hexapoda</taxon>
        <taxon>Insecta</taxon>
        <taxon>Pterygota</taxon>
        <taxon>Neoptera</taxon>
        <taxon>Endopterygota</taxon>
        <taxon>Diptera</taxon>
        <taxon>Nematocera</taxon>
        <taxon>Chironomoidea</taxon>
        <taxon>Chironomidae</taxon>
        <taxon>Clunio</taxon>
    </lineage>
</organism>
<dbReference type="Proteomes" id="UP000183832">
    <property type="component" value="Unassembled WGS sequence"/>
</dbReference>
<evidence type="ECO:0000313" key="2">
    <source>
        <dbReference type="Proteomes" id="UP000183832"/>
    </source>
</evidence>
<proteinExistence type="predicted"/>
<name>A0A1J1HKN4_9DIPT</name>